<dbReference type="GO" id="GO:0009279">
    <property type="term" value="C:cell outer membrane"/>
    <property type="evidence" value="ECO:0007669"/>
    <property type="project" value="UniProtKB-SubCell"/>
</dbReference>
<evidence type="ECO:0000256" key="5">
    <source>
        <dbReference type="ARBA" id="ARBA00022729"/>
    </source>
</evidence>
<keyword evidence="7" id="KW-0998">Cell outer membrane</keyword>
<dbReference type="InterPro" id="IPR012910">
    <property type="entry name" value="Plug_dom"/>
</dbReference>
<evidence type="ECO:0000256" key="3">
    <source>
        <dbReference type="ARBA" id="ARBA00022452"/>
    </source>
</evidence>
<keyword evidence="6" id="KW-0472">Membrane</keyword>
<dbReference type="Gene3D" id="2.170.130.10">
    <property type="entry name" value="TonB-dependent receptor, plug domain"/>
    <property type="match status" value="1"/>
</dbReference>
<dbReference type="SUPFAM" id="SSF56935">
    <property type="entry name" value="Porins"/>
    <property type="match status" value="1"/>
</dbReference>
<keyword evidence="5" id="KW-0732">Signal</keyword>
<evidence type="ECO:0000313" key="10">
    <source>
        <dbReference type="Proteomes" id="UP001156666"/>
    </source>
</evidence>
<dbReference type="GO" id="GO:0044718">
    <property type="term" value="P:siderophore transmembrane transport"/>
    <property type="evidence" value="ECO:0007669"/>
    <property type="project" value="TreeGrafter"/>
</dbReference>
<reference evidence="9" key="1">
    <citation type="journal article" date="2014" name="Int. J. Syst. Evol. Microbiol.">
        <title>Complete genome sequence of Corynebacterium casei LMG S-19264T (=DSM 44701T), isolated from a smear-ripened cheese.</title>
        <authorList>
            <consortium name="US DOE Joint Genome Institute (JGI-PGF)"/>
            <person name="Walter F."/>
            <person name="Albersmeier A."/>
            <person name="Kalinowski J."/>
            <person name="Ruckert C."/>
        </authorList>
    </citation>
    <scope>NUCLEOTIDE SEQUENCE</scope>
    <source>
        <strain evidence="9">NBRC 108769</strain>
    </source>
</reference>
<evidence type="ECO:0000256" key="1">
    <source>
        <dbReference type="ARBA" id="ARBA00004571"/>
    </source>
</evidence>
<evidence type="ECO:0000259" key="8">
    <source>
        <dbReference type="Pfam" id="PF07715"/>
    </source>
</evidence>
<feature type="domain" description="TonB-dependent receptor plug" evidence="8">
    <location>
        <begin position="106"/>
        <end position="207"/>
    </location>
</feature>
<dbReference type="Gene3D" id="2.40.170.20">
    <property type="entry name" value="TonB-dependent receptor, beta-barrel domain"/>
    <property type="match status" value="1"/>
</dbReference>
<organism evidence="9 10">
    <name type="scientific">Portibacter lacus</name>
    <dbReference type="NCBI Taxonomy" id="1099794"/>
    <lineage>
        <taxon>Bacteria</taxon>
        <taxon>Pseudomonadati</taxon>
        <taxon>Bacteroidota</taxon>
        <taxon>Saprospiria</taxon>
        <taxon>Saprospirales</taxon>
        <taxon>Haliscomenobacteraceae</taxon>
        <taxon>Portibacter</taxon>
    </lineage>
</organism>
<evidence type="ECO:0000256" key="4">
    <source>
        <dbReference type="ARBA" id="ARBA00022692"/>
    </source>
</evidence>
<dbReference type="PANTHER" id="PTHR30069:SF29">
    <property type="entry name" value="HEMOGLOBIN AND HEMOGLOBIN-HAPTOGLOBIN-BINDING PROTEIN 1-RELATED"/>
    <property type="match status" value="1"/>
</dbReference>
<reference evidence="9" key="2">
    <citation type="submission" date="2023-01" db="EMBL/GenBank/DDBJ databases">
        <title>Draft genome sequence of Portibacter lacus strain NBRC 108769.</title>
        <authorList>
            <person name="Sun Q."/>
            <person name="Mori K."/>
        </authorList>
    </citation>
    <scope>NUCLEOTIDE SEQUENCE</scope>
    <source>
        <strain evidence="9">NBRC 108769</strain>
    </source>
</reference>
<evidence type="ECO:0000256" key="2">
    <source>
        <dbReference type="ARBA" id="ARBA00022448"/>
    </source>
</evidence>
<comment type="caution">
    <text evidence="9">The sequence shown here is derived from an EMBL/GenBank/DDBJ whole genome shotgun (WGS) entry which is preliminary data.</text>
</comment>
<evidence type="ECO:0000313" key="9">
    <source>
        <dbReference type="EMBL" id="GLR15433.1"/>
    </source>
</evidence>
<dbReference type="RefSeq" id="WP_235292326.1">
    <property type="nucleotide sequence ID" value="NZ_BSOH01000001.1"/>
</dbReference>
<gene>
    <name evidence="9" type="ORF">GCM10007940_00480</name>
</gene>
<comment type="subcellular location">
    <subcellularLocation>
        <location evidence="1">Cell outer membrane</location>
        <topology evidence="1">Multi-pass membrane protein</topology>
    </subcellularLocation>
</comment>
<dbReference type="EMBL" id="BSOH01000001">
    <property type="protein sequence ID" value="GLR15433.1"/>
    <property type="molecule type" value="Genomic_DNA"/>
</dbReference>
<name>A0AA37WBX4_9BACT</name>
<dbReference type="Proteomes" id="UP001156666">
    <property type="component" value="Unassembled WGS sequence"/>
</dbReference>
<dbReference type="GO" id="GO:0015344">
    <property type="term" value="F:siderophore uptake transmembrane transporter activity"/>
    <property type="evidence" value="ECO:0007669"/>
    <property type="project" value="TreeGrafter"/>
</dbReference>
<keyword evidence="10" id="KW-1185">Reference proteome</keyword>
<evidence type="ECO:0000256" key="6">
    <source>
        <dbReference type="ARBA" id="ARBA00023136"/>
    </source>
</evidence>
<sequence>MSKLAFAQDCSLTIRGQVTDKETHEILEFVNVYIVESGKGATTDEHGNYVINEVCPGDYHLRFSHIGCETKEQFISVNVSTEFNMEMEHAASLLEGITVIGKQSETSTQNTQILREDKISDQLDQNISNILESISGVQTIKNGNGISKPVVQGLYGNRLTILNNGIAQSGQQWGNDHSPEIDAMVANRISVVKGASALEFPGSNLGGLVLVEPSKIENEPHLHGSTSLAYNTNGRGASLNVQLHKATDLIKWKINGSLKKSGDQNTPDYFLNNTGKEEGDFAVQLEKNFGEKWFTDLYFSTFNTSLGVLRGSHIGNLTDLEAAFTSDVPFFTEETFSYAIDAPKQVVNHHLLKLHSKYFLTDEHWLDFTFSGQFNNRKEFDVRRSGRSSIPSLSLQQFTYFIQGKYNAEWKNDWYFKTGVQVNFIDNTNNPETGIIPLIPDYFSTESGVYSILTKHHKSSVFEFGVRYEYISQDVPTITQTIPREIIRYENGFHNIATSLGWAMDLSKDYNLSANVGYATRNPAVNELYSGGLHQGISGIEEGDPSLDAEKSLKSTLTFKGNKHGRFGFETHFYAQRIQDYIYLTPTQETRLTIRGAFPVFNYAQTNAIIAGFDLSGQYNFLTNFYGRLTYSYIKGSDTEKQQPLVFIPSNVLKANVNFQSNKQFLIFKNALENIQLNLGSKYVFKQVNYVLEQDFVAPPDGYFLLNLEGSAEMKIGNLNWRFFVNMSNLLDVSYRDYLNRQRYFADDIGRNITIGIRTKF</sequence>
<evidence type="ECO:0000256" key="7">
    <source>
        <dbReference type="ARBA" id="ARBA00023237"/>
    </source>
</evidence>
<dbReference type="SUPFAM" id="SSF49464">
    <property type="entry name" value="Carboxypeptidase regulatory domain-like"/>
    <property type="match status" value="1"/>
</dbReference>
<dbReference type="InterPro" id="IPR036942">
    <property type="entry name" value="Beta-barrel_TonB_sf"/>
</dbReference>
<dbReference type="Gene3D" id="2.60.40.1120">
    <property type="entry name" value="Carboxypeptidase-like, regulatory domain"/>
    <property type="match status" value="1"/>
</dbReference>
<keyword evidence="3" id="KW-1134">Transmembrane beta strand</keyword>
<dbReference type="InterPro" id="IPR039426">
    <property type="entry name" value="TonB-dep_rcpt-like"/>
</dbReference>
<keyword evidence="4" id="KW-0812">Transmembrane</keyword>
<dbReference type="InterPro" id="IPR037066">
    <property type="entry name" value="Plug_dom_sf"/>
</dbReference>
<dbReference type="PANTHER" id="PTHR30069">
    <property type="entry name" value="TONB-DEPENDENT OUTER MEMBRANE RECEPTOR"/>
    <property type="match status" value="1"/>
</dbReference>
<accession>A0AA37WBX4</accession>
<keyword evidence="2" id="KW-0813">Transport</keyword>
<dbReference type="Pfam" id="PF07715">
    <property type="entry name" value="Plug"/>
    <property type="match status" value="1"/>
</dbReference>
<protein>
    <submittedName>
        <fullName evidence="9">Membrane protein</fullName>
    </submittedName>
</protein>
<proteinExistence type="predicted"/>
<dbReference type="AlphaFoldDB" id="A0AA37WBX4"/>
<dbReference type="InterPro" id="IPR008969">
    <property type="entry name" value="CarboxyPept-like_regulatory"/>
</dbReference>
<dbReference type="Pfam" id="PF13715">
    <property type="entry name" value="CarbopepD_reg_2"/>
    <property type="match status" value="1"/>
</dbReference>